<reference evidence="1 2" key="1">
    <citation type="submission" date="2019-08" db="EMBL/GenBank/DDBJ databases">
        <title>Pelomicrobium methylotrophicum gen. nov., sp. nov. a moderately thermophilic, facultatively anaerobic, lithoautotrophic and methylotrophic bacterium isolated from a terrestrial mud volcano.</title>
        <authorList>
            <person name="Slobodkina G.B."/>
            <person name="Merkel A.Y."/>
            <person name="Slobodkin A.I."/>
        </authorList>
    </citation>
    <scope>NUCLEOTIDE SEQUENCE [LARGE SCALE GENOMIC DNA]</scope>
    <source>
        <strain evidence="1 2">SM250</strain>
    </source>
</reference>
<dbReference type="Proteomes" id="UP000321201">
    <property type="component" value="Unassembled WGS sequence"/>
</dbReference>
<comment type="caution">
    <text evidence="1">The sequence shown here is derived from an EMBL/GenBank/DDBJ whole genome shotgun (WGS) entry which is preliminary data.</text>
</comment>
<dbReference type="OrthoDB" id="3542865at2"/>
<dbReference type="RefSeq" id="WP_147798624.1">
    <property type="nucleotide sequence ID" value="NZ_VPFL01000002.1"/>
</dbReference>
<evidence type="ECO:0000313" key="1">
    <source>
        <dbReference type="EMBL" id="TXF13450.1"/>
    </source>
</evidence>
<organism evidence="1 2">
    <name type="scientific">Pelomicrobium methylotrophicum</name>
    <dbReference type="NCBI Taxonomy" id="2602750"/>
    <lineage>
        <taxon>Bacteria</taxon>
        <taxon>Pseudomonadati</taxon>
        <taxon>Pseudomonadota</taxon>
        <taxon>Hydrogenophilia</taxon>
        <taxon>Hydrogenophilia incertae sedis</taxon>
        <taxon>Pelomicrobium</taxon>
    </lineage>
</organism>
<keyword evidence="2" id="KW-1185">Reference proteome</keyword>
<protein>
    <submittedName>
        <fullName evidence="1">Uncharacterized protein</fullName>
    </submittedName>
</protein>
<dbReference type="AlphaFoldDB" id="A0A5C7ELD6"/>
<dbReference type="InParanoid" id="A0A5C7ELD6"/>
<accession>A0A5C7ELD6</accession>
<sequence>MRDTVRRYMAAGGYVHYRALLCLGKLDGLETATSCARGLLRAHSVAVSLRTVERACRSLRAELGMFRLAKGQKWAFPLETKWLFCAKTTLFR</sequence>
<gene>
    <name evidence="1" type="ORF">FR698_02670</name>
</gene>
<name>A0A5C7ELD6_9PROT</name>
<dbReference type="EMBL" id="VPFL01000002">
    <property type="protein sequence ID" value="TXF13450.1"/>
    <property type="molecule type" value="Genomic_DNA"/>
</dbReference>
<evidence type="ECO:0000313" key="2">
    <source>
        <dbReference type="Proteomes" id="UP000321201"/>
    </source>
</evidence>
<proteinExistence type="predicted"/>